<feature type="transmembrane region" description="Helical" evidence="10">
    <location>
        <begin position="18"/>
        <end position="37"/>
    </location>
</feature>
<dbReference type="AlphaFoldDB" id="A0A427XEP5"/>
<keyword evidence="8" id="KW-0503">Monooxygenase</keyword>
<comment type="cofactor">
    <cofactor evidence="1 9">
        <name>heme</name>
        <dbReference type="ChEBI" id="CHEBI:30413"/>
    </cofactor>
</comment>
<evidence type="ECO:0000256" key="4">
    <source>
        <dbReference type="ARBA" id="ARBA00022617"/>
    </source>
</evidence>
<proteinExistence type="inferred from homology"/>
<evidence type="ECO:0000256" key="6">
    <source>
        <dbReference type="ARBA" id="ARBA00023002"/>
    </source>
</evidence>
<evidence type="ECO:0000313" key="11">
    <source>
        <dbReference type="EMBL" id="RSH77318.1"/>
    </source>
</evidence>
<keyword evidence="10" id="KW-0812">Transmembrane</keyword>
<keyword evidence="5 9" id="KW-0479">Metal-binding</keyword>
<comment type="caution">
    <text evidence="11">The sequence shown here is derived from an EMBL/GenBank/DDBJ whole genome shotgun (WGS) entry which is preliminary data.</text>
</comment>
<evidence type="ECO:0000256" key="3">
    <source>
        <dbReference type="ARBA" id="ARBA00010617"/>
    </source>
</evidence>
<dbReference type="GO" id="GO:0016705">
    <property type="term" value="F:oxidoreductase activity, acting on paired donors, with incorporation or reduction of molecular oxygen"/>
    <property type="evidence" value="ECO:0007669"/>
    <property type="project" value="InterPro"/>
</dbReference>
<keyword evidence="10" id="KW-0472">Membrane</keyword>
<evidence type="ECO:0000256" key="8">
    <source>
        <dbReference type="ARBA" id="ARBA00023033"/>
    </source>
</evidence>
<name>A0A427XEP5_9TREE</name>
<dbReference type="PRINTS" id="PR00465">
    <property type="entry name" value="EP450IV"/>
</dbReference>
<organism evidence="11 12">
    <name type="scientific">Apiotrichum porosum</name>
    <dbReference type="NCBI Taxonomy" id="105984"/>
    <lineage>
        <taxon>Eukaryota</taxon>
        <taxon>Fungi</taxon>
        <taxon>Dikarya</taxon>
        <taxon>Basidiomycota</taxon>
        <taxon>Agaricomycotina</taxon>
        <taxon>Tremellomycetes</taxon>
        <taxon>Trichosporonales</taxon>
        <taxon>Trichosporonaceae</taxon>
        <taxon>Apiotrichum</taxon>
    </lineage>
</organism>
<evidence type="ECO:0000256" key="5">
    <source>
        <dbReference type="ARBA" id="ARBA00022723"/>
    </source>
</evidence>
<dbReference type="PRINTS" id="PR00385">
    <property type="entry name" value="P450"/>
</dbReference>
<comment type="similarity">
    <text evidence="3">Belongs to the cytochrome P450 family.</text>
</comment>
<dbReference type="EMBL" id="RSCE01000017">
    <property type="protein sequence ID" value="RSH77318.1"/>
    <property type="molecule type" value="Genomic_DNA"/>
</dbReference>
<keyword evidence="12" id="KW-1185">Reference proteome</keyword>
<dbReference type="InterPro" id="IPR050121">
    <property type="entry name" value="Cytochrome_P450_monoxygenase"/>
</dbReference>
<dbReference type="InterPro" id="IPR036396">
    <property type="entry name" value="Cyt_P450_sf"/>
</dbReference>
<sequence>MSQAQQLVDAVLESPTKWLAVAGAVSLVTYTLYLVFLSQYFSSFYNLPGPPSAHWFWGNKGDVLKGMMRSQMLWGDTFGRTYRTHSLLGNLEATTSDFKAITYVLGHPDLFIKPKGPNLLLSDVLGKGLVTVEGHTHRRQRRVLNPAFGWIQVQGMAPMILDKAHMLRRRMQRLLDDAPEPGVRQMEMIQQLSDVSLDIIGAAGFDIDLHALDDKPSVLREAYTKTQVIGGKMSPLVMLHLQMPATRMVTPNNRKRIVKASRAAASVIVADRKRQLAAEGTSLEKATPGKDVLSLLLKANMASDLRQDQRLTDEEVVDQIATVLFAGHETTATAMTWCLYLLSLNPDVQDRLREELQGVYEDDPDYETLHGLPYLDKVVHESLRLEAPVPFSSRVATSSAVVPLDTPVRGRNGKLITELQLSKGDLIAIPIAYINRMTETWGPDAREFNPDRFDRTDKRANVPGVWGNIMTFLAGPHNCIGHRLTIIEMKAMLFVFLRAFAFEIPPNKPEIGRTWLVIQRTIVVGEEAKGPQMPLVVRAL</sequence>
<accession>A0A427XEP5</accession>
<dbReference type="InterPro" id="IPR001128">
    <property type="entry name" value="Cyt_P450"/>
</dbReference>
<keyword evidence="4 9" id="KW-0349">Heme</keyword>
<keyword evidence="7 9" id="KW-0408">Iron</keyword>
<dbReference type="PANTHER" id="PTHR24305:SF166">
    <property type="entry name" value="CYTOCHROME P450 12A4, MITOCHONDRIAL-RELATED"/>
    <property type="match status" value="1"/>
</dbReference>
<evidence type="ECO:0008006" key="13">
    <source>
        <dbReference type="Google" id="ProtNLM"/>
    </source>
</evidence>
<dbReference type="GO" id="GO:0005506">
    <property type="term" value="F:iron ion binding"/>
    <property type="evidence" value="ECO:0007669"/>
    <property type="project" value="InterPro"/>
</dbReference>
<protein>
    <recommendedName>
        <fullName evidence="13">Cytochrome P450-dit2</fullName>
    </recommendedName>
</protein>
<evidence type="ECO:0000313" key="12">
    <source>
        <dbReference type="Proteomes" id="UP000279236"/>
    </source>
</evidence>
<feature type="binding site" description="axial binding residue" evidence="9">
    <location>
        <position position="479"/>
    </location>
    <ligand>
        <name>heme</name>
        <dbReference type="ChEBI" id="CHEBI:30413"/>
    </ligand>
    <ligandPart>
        <name>Fe</name>
        <dbReference type="ChEBI" id="CHEBI:18248"/>
    </ligandPart>
</feature>
<dbReference type="OrthoDB" id="1470350at2759"/>
<dbReference type="GeneID" id="39588172"/>
<dbReference type="Pfam" id="PF00067">
    <property type="entry name" value="p450"/>
    <property type="match status" value="1"/>
</dbReference>
<dbReference type="RefSeq" id="XP_028472465.1">
    <property type="nucleotide sequence ID" value="XM_028619291.1"/>
</dbReference>
<dbReference type="Proteomes" id="UP000279236">
    <property type="component" value="Unassembled WGS sequence"/>
</dbReference>
<gene>
    <name evidence="11" type="ORF">EHS24_003629</name>
</gene>
<dbReference type="PANTHER" id="PTHR24305">
    <property type="entry name" value="CYTOCHROME P450"/>
    <property type="match status" value="1"/>
</dbReference>
<dbReference type="GO" id="GO:0020037">
    <property type="term" value="F:heme binding"/>
    <property type="evidence" value="ECO:0007669"/>
    <property type="project" value="InterPro"/>
</dbReference>
<dbReference type="InterPro" id="IPR002403">
    <property type="entry name" value="Cyt_P450_E_grp-IV"/>
</dbReference>
<evidence type="ECO:0000256" key="1">
    <source>
        <dbReference type="ARBA" id="ARBA00001971"/>
    </source>
</evidence>
<evidence type="ECO:0000256" key="10">
    <source>
        <dbReference type="SAM" id="Phobius"/>
    </source>
</evidence>
<keyword evidence="6" id="KW-0560">Oxidoreductase</keyword>
<evidence type="ECO:0000256" key="2">
    <source>
        <dbReference type="ARBA" id="ARBA00005179"/>
    </source>
</evidence>
<keyword evidence="10" id="KW-1133">Transmembrane helix</keyword>
<dbReference type="GO" id="GO:0004497">
    <property type="term" value="F:monooxygenase activity"/>
    <property type="evidence" value="ECO:0007669"/>
    <property type="project" value="UniProtKB-KW"/>
</dbReference>
<dbReference type="Gene3D" id="1.10.630.10">
    <property type="entry name" value="Cytochrome P450"/>
    <property type="match status" value="1"/>
</dbReference>
<dbReference type="STRING" id="105984.A0A427XEP5"/>
<reference evidence="11 12" key="1">
    <citation type="submission" date="2018-11" db="EMBL/GenBank/DDBJ databases">
        <title>Genome sequence of Apiotrichum porosum DSM 27194.</title>
        <authorList>
            <person name="Aliyu H."/>
            <person name="Gorte O."/>
            <person name="Ochsenreither K."/>
        </authorList>
    </citation>
    <scope>NUCLEOTIDE SEQUENCE [LARGE SCALE GENOMIC DNA]</scope>
    <source>
        <strain evidence="11 12">DSM 27194</strain>
    </source>
</reference>
<dbReference type="SUPFAM" id="SSF48264">
    <property type="entry name" value="Cytochrome P450"/>
    <property type="match status" value="1"/>
</dbReference>
<evidence type="ECO:0000256" key="9">
    <source>
        <dbReference type="PIRSR" id="PIRSR602403-1"/>
    </source>
</evidence>
<evidence type="ECO:0000256" key="7">
    <source>
        <dbReference type="ARBA" id="ARBA00023004"/>
    </source>
</evidence>
<comment type="pathway">
    <text evidence="2">Secondary metabolite biosynthesis.</text>
</comment>